<reference evidence="3 4" key="1">
    <citation type="journal article" date="2024" name="Commun. Biol.">
        <title>Comparative genomic analysis of thermophilic fungi reveals convergent evolutionary adaptations and gene losses.</title>
        <authorList>
            <person name="Steindorff A.S."/>
            <person name="Aguilar-Pontes M.V."/>
            <person name="Robinson A.J."/>
            <person name="Andreopoulos B."/>
            <person name="LaButti K."/>
            <person name="Kuo A."/>
            <person name="Mondo S."/>
            <person name="Riley R."/>
            <person name="Otillar R."/>
            <person name="Haridas S."/>
            <person name="Lipzen A."/>
            <person name="Grimwood J."/>
            <person name="Schmutz J."/>
            <person name="Clum A."/>
            <person name="Reid I.D."/>
            <person name="Moisan M.C."/>
            <person name="Butler G."/>
            <person name="Nguyen T.T.M."/>
            <person name="Dewar K."/>
            <person name="Conant G."/>
            <person name="Drula E."/>
            <person name="Henrissat B."/>
            <person name="Hansel C."/>
            <person name="Singer S."/>
            <person name="Hutchinson M.I."/>
            <person name="de Vries R.P."/>
            <person name="Natvig D.O."/>
            <person name="Powell A.J."/>
            <person name="Tsang A."/>
            <person name="Grigoriev I.V."/>
        </authorList>
    </citation>
    <scope>NUCLEOTIDE SEQUENCE [LARGE SCALE GENOMIC DNA]</scope>
    <source>
        <strain evidence="3 4">CBS 494.80</strain>
    </source>
</reference>
<keyword evidence="4" id="KW-1185">Reference proteome</keyword>
<dbReference type="EMBL" id="JAZHXI010000014">
    <property type="protein sequence ID" value="KAL2064240.1"/>
    <property type="molecule type" value="Genomic_DNA"/>
</dbReference>
<evidence type="ECO:0000256" key="2">
    <source>
        <dbReference type="SAM" id="Phobius"/>
    </source>
</evidence>
<dbReference type="PANTHER" id="PTHR33365:SF7">
    <property type="entry name" value="TAT PATHWAY SIGNAL SEQUENCE"/>
    <property type="match status" value="1"/>
</dbReference>
<evidence type="ECO:0000256" key="1">
    <source>
        <dbReference type="ARBA" id="ARBA00035112"/>
    </source>
</evidence>
<evidence type="ECO:0000313" key="3">
    <source>
        <dbReference type="EMBL" id="KAL2064240.1"/>
    </source>
</evidence>
<name>A0ABR4C3L4_9HELO</name>
<dbReference type="Pfam" id="PF11807">
    <property type="entry name" value="UstYa"/>
    <property type="match status" value="1"/>
</dbReference>
<feature type="transmembrane region" description="Helical" evidence="2">
    <location>
        <begin position="108"/>
        <end position="134"/>
    </location>
</feature>
<gene>
    <name evidence="3" type="ORF">VTL71DRAFT_4734</name>
</gene>
<dbReference type="PANTHER" id="PTHR33365">
    <property type="entry name" value="YALI0B05434P"/>
    <property type="match status" value="1"/>
</dbReference>
<keyword evidence="2" id="KW-0812">Transmembrane</keyword>
<evidence type="ECO:0000313" key="4">
    <source>
        <dbReference type="Proteomes" id="UP001595075"/>
    </source>
</evidence>
<sequence length="340" mass="39425">MQFRAPALNVLLLLDYHHPTFLQHCSITQSYDQTYIDSGNRNMETAYTDLRSEDGFDSRSIGDEEKLLNNLSRYSIFRWTTLWKLLKNRIASQNSSQRNWDRAPKPRIYLPGAPIIIHTSLILVYSAVCFLIVYTAGQRQQCSAVIYTPAQEVIAREAQVLSVKINQTSNIFNGEPSPQVDNAWASLFRHANIRITKEEVEKLGRSSILLSDGSGDYFGTLDVYHQLHCLKYIRQYVHQAYYTVKDTNVPVKDHVNHCIEMLRQVVMCKADTALMTYEWLPDFPGPWPNFGIQHECVNWEKIDNWSKERTIDIFDPKYLHHPRFGFSYAKHAGYEADHVD</sequence>
<comment type="caution">
    <text evidence="3">The sequence shown here is derived from an EMBL/GenBank/DDBJ whole genome shotgun (WGS) entry which is preliminary data.</text>
</comment>
<evidence type="ECO:0008006" key="5">
    <source>
        <dbReference type="Google" id="ProtNLM"/>
    </source>
</evidence>
<accession>A0ABR4C3L4</accession>
<proteinExistence type="inferred from homology"/>
<protein>
    <recommendedName>
        <fullName evidence="5">Tat pathway signal sequence</fullName>
    </recommendedName>
</protein>
<organism evidence="3 4">
    <name type="scientific">Oculimacula yallundae</name>
    <dbReference type="NCBI Taxonomy" id="86028"/>
    <lineage>
        <taxon>Eukaryota</taxon>
        <taxon>Fungi</taxon>
        <taxon>Dikarya</taxon>
        <taxon>Ascomycota</taxon>
        <taxon>Pezizomycotina</taxon>
        <taxon>Leotiomycetes</taxon>
        <taxon>Helotiales</taxon>
        <taxon>Ploettnerulaceae</taxon>
        <taxon>Oculimacula</taxon>
    </lineage>
</organism>
<dbReference type="InterPro" id="IPR021765">
    <property type="entry name" value="UstYa-like"/>
</dbReference>
<dbReference type="Proteomes" id="UP001595075">
    <property type="component" value="Unassembled WGS sequence"/>
</dbReference>
<comment type="similarity">
    <text evidence="1">Belongs to the ustYa family.</text>
</comment>
<keyword evidence="2" id="KW-0472">Membrane</keyword>
<keyword evidence="2" id="KW-1133">Transmembrane helix</keyword>